<dbReference type="Pfam" id="PF01420">
    <property type="entry name" value="Methylase_S"/>
    <property type="match status" value="2"/>
</dbReference>
<gene>
    <name evidence="6" type="primary">hsdS</name>
    <name evidence="6" type="ORF">CLOSAC_37170</name>
</gene>
<dbReference type="InterPro" id="IPR044946">
    <property type="entry name" value="Restrct_endonuc_typeI_TRD_sf"/>
</dbReference>
<evidence type="ECO:0000256" key="4">
    <source>
        <dbReference type="SAM" id="Coils"/>
    </source>
</evidence>
<dbReference type="RefSeq" id="WP_077866742.1">
    <property type="nucleotide sequence ID" value="NZ_LZYZ01000007.1"/>
</dbReference>
<dbReference type="CDD" id="cd17283">
    <property type="entry name" value="RMtype1_S_Hpy180ORF7835P_TRD2-CR2_like"/>
    <property type="match status" value="1"/>
</dbReference>
<sequence>MKKVREGYKMTDLGEIPVDWVVGKLGDLSEIVRGASPRPKGDPKYYGGSVPRLMISDVTRDGKYVTPKTDFLTEEGAKKSRPMNKGDLVMSISGTVALPSFLAVDSCIHDGFMGFKKIDEQLYKDYLYYEILHLREKLINSATDGGVYINLTTDIVKNFDILVPLMKEQQKISLILSSVDEQIEITDNLIEKTKELKKGLMQKLLTKGIGNSRFKDTEIGRIPEAWEIRGLIDISQGKGEYGIGAVATEYVVGNPRYLRITDIGDESKLLFNDIKGLNDEEYEKYLLKYNDVVFARTGNTTGKSYAYDIKDGELVYAGFLIKFSINPKLANVNFIKYVIQSKRYWDWVNVMSTRSGQPGINSNEYAKFLIQLPGIEEQNQISLILSSVDEQIDQYESKKEKLQELKKGLMQKLLTGCIRVKV</sequence>
<dbReference type="Gene3D" id="1.10.287.1120">
    <property type="entry name" value="Bipartite methylase S protein"/>
    <property type="match status" value="1"/>
</dbReference>
<evidence type="ECO:0000313" key="7">
    <source>
        <dbReference type="Proteomes" id="UP000191154"/>
    </source>
</evidence>
<feature type="coiled-coil region" evidence="4">
    <location>
        <begin position="385"/>
        <end position="412"/>
    </location>
</feature>
<dbReference type="AlphaFoldDB" id="A0A1S8MYY4"/>
<organism evidence="6 7">
    <name type="scientific">Clostridium saccharobutylicum</name>
    <dbReference type="NCBI Taxonomy" id="169679"/>
    <lineage>
        <taxon>Bacteria</taxon>
        <taxon>Bacillati</taxon>
        <taxon>Bacillota</taxon>
        <taxon>Clostridia</taxon>
        <taxon>Eubacteriales</taxon>
        <taxon>Clostridiaceae</taxon>
        <taxon>Clostridium</taxon>
    </lineage>
</organism>
<name>A0A1S8MYY4_CLOSA</name>
<accession>A0A1S8MYY4</accession>
<dbReference type="CDD" id="cd17521">
    <property type="entry name" value="RMtype1_S_Sau13435ORF2165P_TRD2-CR2_like"/>
    <property type="match status" value="1"/>
</dbReference>
<protein>
    <submittedName>
        <fullName evidence="6">Type-1 restriction enzyme EcoKI specificity protein</fullName>
    </submittedName>
</protein>
<evidence type="ECO:0000256" key="2">
    <source>
        <dbReference type="ARBA" id="ARBA00022747"/>
    </source>
</evidence>
<dbReference type="GO" id="GO:0003677">
    <property type="term" value="F:DNA binding"/>
    <property type="evidence" value="ECO:0007669"/>
    <property type="project" value="UniProtKB-KW"/>
</dbReference>
<dbReference type="PANTHER" id="PTHR30408:SF12">
    <property type="entry name" value="TYPE I RESTRICTION ENZYME MJAVIII SPECIFICITY SUBUNIT"/>
    <property type="match status" value="1"/>
</dbReference>
<evidence type="ECO:0000256" key="3">
    <source>
        <dbReference type="ARBA" id="ARBA00023125"/>
    </source>
</evidence>
<feature type="domain" description="Type I restriction modification DNA specificity" evidence="5">
    <location>
        <begin position="17"/>
        <end position="192"/>
    </location>
</feature>
<comment type="similarity">
    <text evidence="1">Belongs to the type-I restriction system S methylase family.</text>
</comment>
<dbReference type="STRING" id="169679.CSACC_29310"/>
<dbReference type="Gene3D" id="3.90.220.20">
    <property type="entry name" value="DNA methylase specificity domains"/>
    <property type="match status" value="2"/>
</dbReference>
<evidence type="ECO:0000313" key="6">
    <source>
        <dbReference type="EMBL" id="OOM09436.1"/>
    </source>
</evidence>
<dbReference type="Proteomes" id="UP000191154">
    <property type="component" value="Unassembled WGS sequence"/>
</dbReference>
<comment type="caution">
    <text evidence="6">The sequence shown here is derived from an EMBL/GenBank/DDBJ whole genome shotgun (WGS) entry which is preliminary data.</text>
</comment>
<feature type="domain" description="Type I restriction modification DNA specificity" evidence="5">
    <location>
        <begin position="225"/>
        <end position="403"/>
    </location>
</feature>
<dbReference type="InterPro" id="IPR000055">
    <property type="entry name" value="Restrct_endonuc_typeI_TRD"/>
</dbReference>
<dbReference type="SUPFAM" id="SSF116734">
    <property type="entry name" value="DNA methylase specificity domain"/>
    <property type="match status" value="2"/>
</dbReference>
<dbReference type="EMBL" id="LZYZ01000007">
    <property type="protein sequence ID" value="OOM09436.1"/>
    <property type="molecule type" value="Genomic_DNA"/>
</dbReference>
<dbReference type="GO" id="GO:0009307">
    <property type="term" value="P:DNA restriction-modification system"/>
    <property type="evidence" value="ECO:0007669"/>
    <property type="project" value="UniProtKB-KW"/>
</dbReference>
<keyword evidence="3" id="KW-0238">DNA-binding</keyword>
<reference evidence="6 7" key="1">
    <citation type="submission" date="2016-05" db="EMBL/GenBank/DDBJ databases">
        <title>Microbial solvent formation.</title>
        <authorList>
            <person name="Poehlein A."/>
            <person name="Montoya Solano J.D."/>
            <person name="Flitsch S."/>
            <person name="Krabben P."/>
            <person name="Duerre P."/>
            <person name="Daniel R."/>
        </authorList>
    </citation>
    <scope>NUCLEOTIDE SEQUENCE [LARGE SCALE GENOMIC DNA]</scope>
    <source>
        <strain evidence="6 7">L1-8</strain>
    </source>
</reference>
<evidence type="ECO:0000259" key="5">
    <source>
        <dbReference type="Pfam" id="PF01420"/>
    </source>
</evidence>
<evidence type="ECO:0000256" key="1">
    <source>
        <dbReference type="ARBA" id="ARBA00010923"/>
    </source>
</evidence>
<dbReference type="PANTHER" id="PTHR30408">
    <property type="entry name" value="TYPE-1 RESTRICTION ENZYME ECOKI SPECIFICITY PROTEIN"/>
    <property type="match status" value="1"/>
</dbReference>
<keyword evidence="2" id="KW-0680">Restriction system</keyword>
<dbReference type="InterPro" id="IPR052021">
    <property type="entry name" value="Type-I_RS_S_subunit"/>
</dbReference>
<proteinExistence type="inferred from homology"/>
<keyword evidence="4" id="KW-0175">Coiled coil</keyword>